<comment type="caution">
    <text evidence="2">The sequence shown here is derived from an EMBL/GenBank/DDBJ whole genome shotgun (WGS) entry which is preliminary data.</text>
</comment>
<feature type="transmembrane region" description="Helical" evidence="1">
    <location>
        <begin position="12"/>
        <end position="29"/>
    </location>
</feature>
<gene>
    <name evidence="2" type="ORF">FN960_04625</name>
</gene>
<evidence type="ECO:0000313" key="2">
    <source>
        <dbReference type="EMBL" id="TSB47805.1"/>
    </source>
</evidence>
<keyword evidence="1" id="KW-1133">Transmembrane helix</keyword>
<dbReference type="EMBL" id="VLXZ01000002">
    <property type="protein sequence ID" value="TSB47805.1"/>
    <property type="molecule type" value="Genomic_DNA"/>
</dbReference>
<keyword evidence="1" id="KW-0472">Membrane</keyword>
<evidence type="ECO:0000313" key="3">
    <source>
        <dbReference type="Proteomes" id="UP000318521"/>
    </source>
</evidence>
<organism evidence="2 3">
    <name type="scientific">Alkalicoccobacillus porphyridii</name>
    <dbReference type="NCBI Taxonomy" id="2597270"/>
    <lineage>
        <taxon>Bacteria</taxon>
        <taxon>Bacillati</taxon>
        <taxon>Bacillota</taxon>
        <taxon>Bacilli</taxon>
        <taxon>Bacillales</taxon>
        <taxon>Bacillaceae</taxon>
        <taxon>Alkalicoccobacillus</taxon>
    </lineage>
</organism>
<reference evidence="2 3" key="1">
    <citation type="submission" date="2019-07" db="EMBL/GenBank/DDBJ databases">
        <authorList>
            <person name="Park Y.J."/>
            <person name="Jeong S.E."/>
            <person name="Jung H.S."/>
        </authorList>
    </citation>
    <scope>NUCLEOTIDE SEQUENCE [LARGE SCALE GENOMIC DNA]</scope>
    <source>
        <strain evidence="3">P16(2019)</strain>
    </source>
</reference>
<proteinExistence type="predicted"/>
<accession>A0A554A297</accession>
<sequence length="86" mass="9565">MDMDKLQKTTTIIRIIFITIIIIILMLQLKGLIDSTTALTTAIVFATVTLVSIAFLQYKRDQKLQATITLISGFIIIVVSIVLINV</sequence>
<feature type="transmembrane region" description="Helical" evidence="1">
    <location>
        <begin position="68"/>
        <end position="85"/>
    </location>
</feature>
<evidence type="ECO:0000256" key="1">
    <source>
        <dbReference type="SAM" id="Phobius"/>
    </source>
</evidence>
<dbReference type="RefSeq" id="WP_143847379.1">
    <property type="nucleotide sequence ID" value="NZ_VLXZ01000002.1"/>
</dbReference>
<keyword evidence="1" id="KW-0812">Transmembrane</keyword>
<keyword evidence="3" id="KW-1185">Reference proteome</keyword>
<protein>
    <submittedName>
        <fullName evidence="2">Uncharacterized protein</fullName>
    </submittedName>
</protein>
<feature type="transmembrane region" description="Helical" evidence="1">
    <location>
        <begin position="35"/>
        <end position="56"/>
    </location>
</feature>
<name>A0A554A297_9BACI</name>
<dbReference type="Proteomes" id="UP000318521">
    <property type="component" value="Unassembled WGS sequence"/>
</dbReference>
<dbReference type="AlphaFoldDB" id="A0A554A297"/>